<evidence type="ECO:0000256" key="1">
    <source>
        <dbReference type="ARBA" id="ARBA00006935"/>
    </source>
</evidence>
<evidence type="ECO:0000259" key="10">
    <source>
        <dbReference type="PROSITE" id="PS50003"/>
    </source>
</evidence>
<dbReference type="PANTHER" id="PTHR24351">
    <property type="entry name" value="RIBOSOMAL PROTEIN S6 KINASE"/>
    <property type="match status" value="1"/>
</dbReference>
<name>A0A0L0DVC0_THETB</name>
<evidence type="ECO:0000256" key="3">
    <source>
        <dbReference type="ARBA" id="ARBA00022553"/>
    </source>
</evidence>
<dbReference type="InterPro" id="IPR000719">
    <property type="entry name" value="Prot_kinase_dom"/>
</dbReference>
<evidence type="ECO:0000256" key="4">
    <source>
        <dbReference type="ARBA" id="ARBA00022679"/>
    </source>
</evidence>
<feature type="domain" description="Protein kinase" evidence="11">
    <location>
        <begin position="260"/>
        <end position="525"/>
    </location>
</feature>
<dbReference type="Pfam" id="PF00069">
    <property type="entry name" value="Pkinase"/>
    <property type="match status" value="1"/>
</dbReference>
<dbReference type="Gene3D" id="3.30.200.20">
    <property type="entry name" value="Phosphorylase Kinase, domain 1"/>
    <property type="match status" value="1"/>
</dbReference>
<reference evidence="13 14" key="1">
    <citation type="submission" date="2010-05" db="EMBL/GenBank/DDBJ databases">
        <title>The Genome Sequence of Thecamonas trahens ATCC 50062.</title>
        <authorList>
            <consortium name="The Broad Institute Genome Sequencing Platform"/>
            <person name="Russ C."/>
            <person name="Cuomo C."/>
            <person name="Shea T."/>
            <person name="Young S.K."/>
            <person name="Zeng Q."/>
            <person name="Koehrsen M."/>
            <person name="Haas B."/>
            <person name="Borodovsky M."/>
            <person name="Guigo R."/>
            <person name="Alvarado L."/>
            <person name="Berlin A."/>
            <person name="Bochicchio J."/>
            <person name="Borenstein D."/>
            <person name="Chapman S."/>
            <person name="Chen Z."/>
            <person name="Freedman E."/>
            <person name="Gellesch M."/>
            <person name="Goldberg J."/>
            <person name="Griggs A."/>
            <person name="Gujja S."/>
            <person name="Heilman E."/>
            <person name="Heiman D."/>
            <person name="Hepburn T."/>
            <person name="Howarth C."/>
            <person name="Jen D."/>
            <person name="Larson L."/>
            <person name="Mehta T."/>
            <person name="Park D."/>
            <person name="Pearson M."/>
            <person name="Roberts A."/>
            <person name="Saif S."/>
            <person name="Shenoy N."/>
            <person name="Sisk P."/>
            <person name="Stolte C."/>
            <person name="Sykes S."/>
            <person name="Thomson T."/>
            <person name="Walk T."/>
            <person name="White J."/>
            <person name="Yandava C."/>
            <person name="Burger G."/>
            <person name="Gray M.W."/>
            <person name="Holland P.W.H."/>
            <person name="King N."/>
            <person name="Lang F.B.F."/>
            <person name="Roger A.J."/>
            <person name="Ruiz-Trillo I."/>
            <person name="Lander E."/>
            <person name="Nusbaum C."/>
        </authorList>
    </citation>
    <scope>NUCLEOTIDE SEQUENCE [LARGE SCALE GENOMIC DNA]</scope>
    <source>
        <strain evidence="13 14">ATCC 50062</strain>
    </source>
</reference>
<keyword evidence="14" id="KW-1185">Reference proteome</keyword>
<dbReference type="CDD" id="cd05123">
    <property type="entry name" value="STKc_AGC"/>
    <property type="match status" value="1"/>
</dbReference>
<dbReference type="InterPro" id="IPR008271">
    <property type="entry name" value="Ser/Thr_kinase_AS"/>
</dbReference>
<comment type="similarity">
    <text evidence="1">Belongs to the protein kinase superfamily. AGC Ser/Thr protein kinase family. RAC subfamily.</text>
</comment>
<dbReference type="SMART" id="SM00133">
    <property type="entry name" value="S_TK_X"/>
    <property type="match status" value="1"/>
</dbReference>
<evidence type="ECO:0000313" key="14">
    <source>
        <dbReference type="Proteomes" id="UP000054408"/>
    </source>
</evidence>
<evidence type="ECO:0000256" key="8">
    <source>
        <dbReference type="PROSITE-ProRule" id="PRU10141"/>
    </source>
</evidence>
<keyword evidence="3" id="KW-0597">Phosphoprotein</keyword>
<dbReference type="InterPro" id="IPR045270">
    <property type="entry name" value="STKc_AGC"/>
</dbReference>
<feature type="compositionally biased region" description="Low complexity" evidence="9">
    <location>
        <begin position="217"/>
        <end position="232"/>
    </location>
</feature>
<dbReference type="SMART" id="SM00233">
    <property type="entry name" value="PH"/>
    <property type="match status" value="1"/>
</dbReference>
<sequence length="594" mass="64520">MRKRGHLRKNWRTRFFQLYIESEEILYFASAAHKWNRNKAKGRIPLADGKLCKVPSKRFKKHNVFCVTTARGVDYYMEAPTENDRDAWMETIDYIIKGKGRLSGDSLDRLPEDIDSVAIVEATNIKSSAAASPSVSRTDDPFAGSVILSSTLSSALLPPPPDLPPGVSQFSDDDNDDDNNDNNNDNNNDDNSSTTVPVAAPAASDAARLGPGGRPGGSAPTPSSDAVSAADSAPAAAAAGALGPGGRPGGKSGRSAMQEYETIKIIGMGAFAKVILVRKRSTGAFFAMKVVPKSRLRSNKHLVETQKTERNVLARVDHPFIVRLHHAFQSKEKLYLVLDFINGGELFYWLNEEGAFSESRVQFYVAQMALAIGHLHSLGVLYRDLKPENVLLDASGYIRLTDFGISKQTSDAGSGRTSSFCGTPNYMAPEIIAGGMYGRSVDWWCLGILMFEMLVGRPPFMLDASDTNDVIFERIARAKRADVTVPFHVSDATQDFLYCILDVSPAHRLGSGKNDVADVLAHPFFAGLDIDAVLAKQLTPEFVPVVTSAEDLSNIDPEFVNRSLTADDTNCVSVAPGKGLHTFQGFTFVGEKTS</sequence>
<dbReference type="RefSeq" id="XP_013760776.1">
    <property type="nucleotide sequence ID" value="XM_013905322.1"/>
</dbReference>
<dbReference type="PROSITE" id="PS51285">
    <property type="entry name" value="AGC_KINASE_CTER"/>
    <property type="match status" value="1"/>
</dbReference>
<dbReference type="InterPro" id="IPR000961">
    <property type="entry name" value="AGC-kinase_C"/>
</dbReference>
<evidence type="ECO:0000259" key="11">
    <source>
        <dbReference type="PROSITE" id="PS50011"/>
    </source>
</evidence>
<keyword evidence="7 8" id="KW-0067">ATP-binding</keyword>
<evidence type="ECO:0000313" key="13">
    <source>
        <dbReference type="EMBL" id="KNC56254.1"/>
    </source>
</evidence>
<dbReference type="GO" id="GO:0004674">
    <property type="term" value="F:protein serine/threonine kinase activity"/>
    <property type="evidence" value="ECO:0007669"/>
    <property type="project" value="UniProtKB-KW"/>
</dbReference>
<feature type="compositionally biased region" description="Acidic residues" evidence="9">
    <location>
        <begin position="171"/>
        <end position="180"/>
    </location>
</feature>
<dbReference type="PROSITE" id="PS50011">
    <property type="entry name" value="PROTEIN_KINASE_DOM"/>
    <property type="match status" value="1"/>
</dbReference>
<feature type="region of interest" description="Disordered" evidence="9">
    <location>
        <begin position="153"/>
        <end position="232"/>
    </location>
</feature>
<dbReference type="SMART" id="SM00220">
    <property type="entry name" value="S_TKc"/>
    <property type="match status" value="1"/>
</dbReference>
<feature type="binding site" evidence="8">
    <location>
        <position position="289"/>
    </location>
    <ligand>
        <name>ATP</name>
        <dbReference type="ChEBI" id="CHEBI:30616"/>
    </ligand>
</feature>
<dbReference type="SUPFAM" id="SSF50729">
    <property type="entry name" value="PH domain-like"/>
    <property type="match status" value="1"/>
</dbReference>
<dbReference type="InterPro" id="IPR011009">
    <property type="entry name" value="Kinase-like_dom_sf"/>
</dbReference>
<dbReference type="PROSITE" id="PS00107">
    <property type="entry name" value="PROTEIN_KINASE_ATP"/>
    <property type="match status" value="1"/>
</dbReference>
<dbReference type="GO" id="GO:0005524">
    <property type="term" value="F:ATP binding"/>
    <property type="evidence" value="ECO:0007669"/>
    <property type="project" value="UniProtKB-UniRule"/>
</dbReference>
<dbReference type="InterPro" id="IPR017441">
    <property type="entry name" value="Protein_kinase_ATP_BS"/>
</dbReference>
<evidence type="ECO:0000256" key="9">
    <source>
        <dbReference type="SAM" id="MobiDB-lite"/>
    </source>
</evidence>
<dbReference type="GeneID" id="25561915"/>
<dbReference type="FunFam" id="3.30.200.20:FF:000042">
    <property type="entry name" value="Aurora kinase A"/>
    <property type="match status" value="1"/>
</dbReference>
<dbReference type="Gene3D" id="2.30.29.30">
    <property type="entry name" value="Pleckstrin-homology domain (PH domain)/Phosphotyrosine-binding domain (PTB)"/>
    <property type="match status" value="1"/>
</dbReference>
<dbReference type="FunFam" id="1.10.510.10:FF:000008">
    <property type="entry name" value="Non-specific serine/threonine protein kinase"/>
    <property type="match status" value="1"/>
</dbReference>
<feature type="domain" description="AGC-kinase C-terminal" evidence="12">
    <location>
        <begin position="526"/>
        <end position="594"/>
    </location>
</feature>
<dbReference type="Proteomes" id="UP000054408">
    <property type="component" value="Unassembled WGS sequence"/>
</dbReference>
<evidence type="ECO:0000259" key="12">
    <source>
        <dbReference type="PROSITE" id="PS51285"/>
    </source>
</evidence>
<evidence type="ECO:0000256" key="7">
    <source>
        <dbReference type="ARBA" id="ARBA00022840"/>
    </source>
</evidence>
<dbReference type="EMBL" id="GL349441">
    <property type="protein sequence ID" value="KNC56254.1"/>
    <property type="molecule type" value="Genomic_DNA"/>
</dbReference>
<keyword evidence="6 13" id="KW-0418">Kinase</keyword>
<keyword evidence="2" id="KW-0723">Serine/threonine-protein kinase</keyword>
<dbReference type="InterPro" id="IPR001849">
    <property type="entry name" value="PH_domain"/>
</dbReference>
<dbReference type="InterPro" id="IPR011993">
    <property type="entry name" value="PH-like_dom_sf"/>
</dbReference>
<keyword evidence="4" id="KW-0808">Transferase</keyword>
<dbReference type="eggNOG" id="KOG0603">
    <property type="taxonomic scope" value="Eukaryota"/>
</dbReference>
<dbReference type="Gene3D" id="1.10.510.10">
    <property type="entry name" value="Transferase(Phosphotransferase) domain 1"/>
    <property type="match status" value="1"/>
</dbReference>
<dbReference type="SUPFAM" id="SSF56112">
    <property type="entry name" value="Protein kinase-like (PK-like)"/>
    <property type="match status" value="1"/>
</dbReference>
<dbReference type="Pfam" id="PF00169">
    <property type="entry name" value="PH"/>
    <property type="match status" value="1"/>
</dbReference>
<organism evidence="13 14">
    <name type="scientific">Thecamonas trahens ATCC 50062</name>
    <dbReference type="NCBI Taxonomy" id="461836"/>
    <lineage>
        <taxon>Eukaryota</taxon>
        <taxon>Apusozoa</taxon>
        <taxon>Apusomonadida</taxon>
        <taxon>Apusomonadidae</taxon>
        <taxon>Thecamonas</taxon>
    </lineage>
</organism>
<dbReference type="STRING" id="461836.A0A0L0DVC0"/>
<feature type="domain" description="PH" evidence="10">
    <location>
        <begin position="1"/>
        <end position="97"/>
    </location>
</feature>
<accession>A0A0L0DVC0</accession>
<evidence type="ECO:0000256" key="5">
    <source>
        <dbReference type="ARBA" id="ARBA00022741"/>
    </source>
</evidence>
<dbReference type="PROSITE" id="PS50003">
    <property type="entry name" value="PH_DOMAIN"/>
    <property type="match status" value="1"/>
</dbReference>
<keyword evidence="5 8" id="KW-0547">Nucleotide-binding</keyword>
<proteinExistence type="inferred from homology"/>
<evidence type="ECO:0000256" key="2">
    <source>
        <dbReference type="ARBA" id="ARBA00022527"/>
    </source>
</evidence>
<gene>
    <name evidence="13" type="ORF">AMSG_02223</name>
</gene>
<dbReference type="PROSITE" id="PS00108">
    <property type="entry name" value="PROTEIN_KINASE_ST"/>
    <property type="match status" value="1"/>
</dbReference>
<dbReference type="AlphaFoldDB" id="A0A0L0DVC0"/>
<evidence type="ECO:0000256" key="6">
    <source>
        <dbReference type="ARBA" id="ARBA00022777"/>
    </source>
</evidence>
<protein>
    <submittedName>
        <fullName evidence="13">AGC protein kinase</fullName>
    </submittedName>
</protein>
<feature type="compositionally biased region" description="Low complexity" evidence="9">
    <location>
        <begin position="181"/>
        <end position="207"/>
    </location>
</feature>